<dbReference type="AlphaFoldDB" id="A0A0F9C780"/>
<name>A0A0F9C780_9ZZZZ</name>
<evidence type="ECO:0000313" key="1">
    <source>
        <dbReference type="EMBL" id="KKK92461.1"/>
    </source>
</evidence>
<protein>
    <submittedName>
        <fullName evidence="1">Uncharacterized protein</fullName>
    </submittedName>
</protein>
<proteinExistence type="predicted"/>
<organism evidence="1">
    <name type="scientific">marine sediment metagenome</name>
    <dbReference type="NCBI Taxonomy" id="412755"/>
    <lineage>
        <taxon>unclassified sequences</taxon>
        <taxon>metagenomes</taxon>
        <taxon>ecological metagenomes</taxon>
    </lineage>
</organism>
<accession>A0A0F9C780</accession>
<sequence length="114" mass="12228">MAKRAKKAATPPVKITSFKEMTEAFINTVGQIVLTLKVRAGGAATYGADGLFVAAVELLHTARQNKSLEDYLKAAAYSVGAALKSCGAWEYPLTLEEKEGPKKAAKKNKKEKEA</sequence>
<gene>
    <name evidence="1" type="ORF">LCGC14_2702710</name>
</gene>
<reference evidence="1" key="1">
    <citation type="journal article" date="2015" name="Nature">
        <title>Complex archaea that bridge the gap between prokaryotes and eukaryotes.</title>
        <authorList>
            <person name="Spang A."/>
            <person name="Saw J.H."/>
            <person name="Jorgensen S.L."/>
            <person name="Zaremba-Niedzwiedzka K."/>
            <person name="Martijn J."/>
            <person name="Lind A.E."/>
            <person name="van Eijk R."/>
            <person name="Schleper C."/>
            <person name="Guy L."/>
            <person name="Ettema T.J."/>
        </authorList>
    </citation>
    <scope>NUCLEOTIDE SEQUENCE</scope>
</reference>
<dbReference type="EMBL" id="LAZR01048200">
    <property type="protein sequence ID" value="KKK92461.1"/>
    <property type="molecule type" value="Genomic_DNA"/>
</dbReference>
<comment type="caution">
    <text evidence="1">The sequence shown here is derived from an EMBL/GenBank/DDBJ whole genome shotgun (WGS) entry which is preliminary data.</text>
</comment>